<dbReference type="EMBL" id="BPQB01000070">
    <property type="protein sequence ID" value="GJE97302.1"/>
    <property type="molecule type" value="Genomic_DNA"/>
</dbReference>
<proteinExistence type="predicted"/>
<keyword evidence="6" id="KW-0175">Coiled coil</keyword>
<dbReference type="OrthoDB" id="412109at2759"/>
<evidence type="ECO:0000313" key="9">
    <source>
        <dbReference type="Proteomes" id="UP000703269"/>
    </source>
</evidence>
<organism evidence="8 9">
    <name type="scientific">Phanerochaete sordida</name>
    <dbReference type="NCBI Taxonomy" id="48140"/>
    <lineage>
        <taxon>Eukaryota</taxon>
        <taxon>Fungi</taxon>
        <taxon>Dikarya</taxon>
        <taxon>Basidiomycota</taxon>
        <taxon>Agaricomycotina</taxon>
        <taxon>Agaricomycetes</taxon>
        <taxon>Polyporales</taxon>
        <taxon>Phanerochaetaceae</taxon>
        <taxon>Phanerochaete</taxon>
    </lineage>
</organism>
<name>A0A9P3LKJ1_9APHY</name>
<evidence type="ECO:0000256" key="1">
    <source>
        <dbReference type="ARBA" id="ARBA00004123"/>
    </source>
</evidence>
<feature type="region of interest" description="Disordered" evidence="7">
    <location>
        <begin position="1"/>
        <end position="72"/>
    </location>
</feature>
<feature type="coiled-coil region" evidence="6">
    <location>
        <begin position="176"/>
        <end position="203"/>
    </location>
</feature>
<accession>A0A9P3LKJ1</accession>
<comment type="caution">
    <text evidence="8">The sequence shown here is derived from an EMBL/GenBank/DDBJ whole genome shotgun (WGS) entry which is preliminary data.</text>
</comment>
<evidence type="ECO:0000313" key="8">
    <source>
        <dbReference type="EMBL" id="GJE97302.1"/>
    </source>
</evidence>
<gene>
    <name evidence="8" type="ORF">PsYK624_135180</name>
</gene>
<evidence type="ECO:0000256" key="2">
    <source>
        <dbReference type="ARBA" id="ARBA00022553"/>
    </source>
</evidence>
<keyword evidence="4" id="KW-0040">ANK repeat</keyword>
<dbReference type="PANTHER" id="PTHR15263:SF1">
    <property type="entry name" value="NF-KAPPA-B INHIBITOR-LIKE PROTEIN 1"/>
    <property type="match status" value="1"/>
</dbReference>
<comment type="subcellular location">
    <subcellularLocation>
        <location evidence="1">Nucleus</location>
    </subcellularLocation>
</comment>
<dbReference type="InterPro" id="IPR038753">
    <property type="entry name" value="NFKBIL1"/>
</dbReference>
<evidence type="ECO:0000256" key="4">
    <source>
        <dbReference type="ARBA" id="ARBA00023043"/>
    </source>
</evidence>
<feature type="compositionally biased region" description="Basic residues" evidence="7">
    <location>
        <begin position="19"/>
        <end position="32"/>
    </location>
</feature>
<feature type="compositionally biased region" description="Basic and acidic residues" evidence="7">
    <location>
        <begin position="8"/>
        <end position="18"/>
    </location>
</feature>
<keyword evidence="9" id="KW-1185">Reference proteome</keyword>
<protein>
    <submittedName>
        <fullName evidence="8">Uncharacterized protein</fullName>
    </submittedName>
</protein>
<evidence type="ECO:0000256" key="5">
    <source>
        <dbReference type="ARBA" id="ARBA00023242"/>
    </source>
</evidence>
<dbReference type="AlphaFoldDB" id="A0A9P3LKJ1"/>
<dbReference type="PANTHER" id="PTHR15263">
    <property type="entry name" value="I-KAPPA-B-LIKE PROTEIN IKBL"/>
    <property type="match status" value="1"/>
</dbReference>
<reference evidence="8 9" key="1">
    <citation type="submission" date="2021-08" db="EMBL/GenBank/DDBJ databases">
        <title>Draft Genome Sequence of Phanerochaete sordida strain YK-624.</title>
        <authorList>
            <person name="Mori T."/>
            <person name="Dohra H."/>
            <person name="Suzuki T."/>
            <person name="Kawagishi H."/>
            <person name="Hirai H."/>
        </authorList>
    </citation>
    <scope>NUCLEOTIDE SEQUENCE [LARGE SCALE GENOMIC DNA]</scope>
    <source>
        <strain evidence="8 9">YK-624</strain>
    </source>
</reference>
<keyword evidence="5" id="KW-0539">Nucleus</keyword>
<dbReference type="Proteomes" id="UP000703269">
    <property type="component" value="Unassembled WGS sequence"/>
</dbReference>
<evidence type="ECO:0000256" key="3">
    <source>
        <dbReference type="ARBA" id="ARBA00022737"/>
    </source>
</evidence>
<evidence type="ECO:0000256" key="7">
    <source>
        <dbReference type="SAM" id="MobiDB-lite"/>
    </source>
</evidence>
<dbReference type="GO" id="GO:0043124">
    <property type="term" value="P:negative regulation of canonical NF-kappaB signal transduction"/>
    <property type="evidence" value="ECO:0007669"/>
    <property type="project" value="InterPro"/>
</dbReference>
<evidence type="ECO:0000256" key="6">
    <source>
        <dbReference type="SAM" id="Coils"/>
    </source>
</evidence>
<sequence>MGKLHLKRTPEEQRQHDLRKARKAARKAAKRVRHEDSDYEGAEGSSSKRRRTADDQEYVFQFDDSHSSGSQQYRFKGYERMHAQMEEEDRFHDKMWGAYADDERLDSVEAAFNSYAHVPRRWRGGGMDRMDDEDNIDPQMMEDEDYAEWVRQNMWRKKHAAEAEANERYKAEKAARKEYLRKLAEETRGMERAEEERRRQRRREKENRKWVDARAHYETTWKQLFDGKLDRELRFEEVPWPVLFDKGVDVEAITATAIDTFLLPEGRPENSTATDKDAIKRERRDKLKETMLRFHPDKFQGRFLRHIREGDQRRVLEGVGMVARCLNTLLSQ</sequence>
<keyword evidence="2" id="KW-0597">Phosphoprotein</keyword>
<dbReference type="GO" id="GO:0005634">
    <property type="term" value="C:nucleus"/>
    <property type="evidence" value="ECO:0007669"/>
    <property type="project" value="UniProtKB-SubCell"/>
</dbReference>
<keyword evidence="3" id="KW-0677">Repeat</keyword>